<dbReference type="OrthoDB" id="1680245at2"/>
<accession>A0A1G9XZZ2</accession>
<keyword evidence="2" id="KW-1185">Reference proteome</keyword>
<organism evidence="1 2">
    <name type="scientific">Dendrosporobacter quercicolus</name>
    <dbReference type="NCBI Taxonomy" id="146817"/>
    <lineage>
        <taxon>Bacteria</taxon>
        <taxon>Bacillati</taxon>
        <taxon>Bacillota</taxon>
        <taxon>Negativicutes</taxon>
        <taxon>Selenomonadales</taxon>
        <taxon>Sporomusaceae</taxon>
        <taxon>Dendrosporobacter</taxon>
    </lineage>
</organism>
<name>A0A1G9XZZ2_9FIRM</name>
<sequence length="155" mass="17281">MATPILNTIIADVNAIVPNLTSLVSSYRLLVGSAEEISRMPGIPFEIYERSVIRFDRAGTLIDILLELLCCKITFLAEFLNVTCAPIDIFSMAQDPIEELTVEQLIELEVLRRILKNCSQETSCFCPPPPLDPNCAYPCPPEHPEDLEVSDTEEV</sequence>
<gene>
    <name evidence="1" type="ORF">SAMN04488502_11087</name>
</gene>
<reference evidence="1 2" key="1">
    <citation type="submission" date="2016-10" db="EMBL/GenBank/DDBJ databases">
        <authorList>
            <person name="de Groot N.N."/>
        </authorList>
    </citation>
    <scope>NUCLEOTIDE SEQUENCE [LARGE SCALE GENOMIC DNA]</scope>
    <source>
        <strain evidence="1 2">DSM 1736</strain>
    </source>
</reference>
<dbReference type="RefSeq" id="WP_092074564.1">
    <property type="nucleotide sequence ID" value="NZ_FNHB01000010.1"/>
</dbReference>
<proteinExistence type="predicted"/>
<dbReference type="AlphaFoldDB" id="A0A1G9XZZ2"/>
<dbReference type="STRING" id="146817.SAMN04488502_11087"/>
<protein>
    <submittedName>
        <fullName evidence="1">Uncharacterized protein</fullName>
    </submittedName>
</protein>
<evidence type="ECO:0000313" key="1">
    <source>
        <dbReference type="EMBL" id="SDN01755.1"/>
    </source>
</evidence>
<dbReference type="EMBL" id="FNHB01000010">
    <property type="protein sequence ID" value="SDN01755.1"/>
    <property type="molecule type" value="Genomic_DNA"/>
</dbReference>
<evidence type="ECO:0000313" key="2">
    <source>
        <dbReference type="Proteomes" id="UP000214880"/>
    </source>
</evidence>
<dbReference type="Proteomes" id="UP000214880">
    <property type="component" value="Unassembled WGS sequence"/>
</dbReference>